<feature type="binding site" evidence="8">
    <location>
        <position position="99"/>
    </location>
    <ligand>
        <name>Zn(2+)</name>
        <dbReference type="ChEBI" id="CHEBI:29105"/>
        <note>catalytic</note>
    </ligand>
</feature>
<evidence type="ECO:0000313" key="11">
    <source>
        <dbReference type="Proteomes" id="UP000069771"/>
    </source>
</evidence>
<comment type="function">
    <text evidence="8">Catalyzes the deamination of adenosine to inosine at the wobble position 34 of tRNA(Arg2).</text>
</comment>
<evidence type="ECO:0000256" key="4">
    <source>
        <dbReference type="ARBA" id="ARBA00022723"/>
    </source>
</evidence>
<keyword evidence="5 8" id="KW-0378">Hydrolase</keyword>
<dbReference type="HAMAP" id="MF_00972">
    <property type="entry name" value="tRNA_aden_deaminase"/>
    <property type="match status" value="1"/>
</dbReference>
<dbReference type="Pfam" id="PF14437">
    <property type="entry name" value="MafB19-deam"/>
    <property type="match status" value="1"/>
</dbReference>
<name>A0A140DR68_9FIRM</name>
<keyword evidence="6 8" id="KW-0862">Zinc</keyword>
<dbReference type="STRING" id="1702221.AALO17_00110"/>
<comment type="similarity">
    <text evidence="1">Belongs to the cytidine and deoxycytidylate deaminase family. ADAT2 subfamily.</text>
</comment>
<gene>
    <name evidence="8" type="primary">tadA</name>
    <name evidence="10" type="ORF">AALO17_00110</name>
</gene>
<dbReference type="GO" id="GO:0002100">
    <property type="term" value="P:tRNA wobble adenosine to inosine editing"/>
    <property type="evidence" value="ECO:0007669"/>
    <property type="project" value="UniProtKB-UniRule"/>
</dbReference>
<dbReference type="PROSITE" id="PS00903">
    <property type="entry name" value="CYT_DCMP_DEAMINASES_1"/>
    <property type="match status" value="1"/>
</dbReference>
<dbReference type="CDD" id="cd01285">
    <property type="entry name" value="nucleoside_deaminase"/>
    <property type="match status" value="1"/>
</dbReference>
<reference evidence="10 11" key="1">
    <citation type="journal article" date="2016" name="Gut Pathog.">
        <title>Whole genome sequencing of "Faecalibaculum rodentium" ALO17, isolated from C57BL/6J laboratory mouse feces.</title>
        <authorList>
            <person name="Lim S."/>
            <person name="Chang D.H."/>
            <person name="Ahn S."/>
            <person name="Kim B.C."/>
        </authorList>
    </citation>
    <scope>NUCLEOTIDE SEQUENCE [LARGE SCALE GENOMIC DNA]</scope>
    <source>
        <strain evidence="10 11">Alo17</strain>
    </source>
</reference>
<evidence type="ECO:0000256" key="2">
    <source>
        <dbReference type="ARBA" id="ARBA00011738"/>
    </source>
</evidence>
<dbReference type="GO" id="GO:0008270">
    <property type="term" value="F:zinc ion binding"/>
    <property type="evidence" value="ECO:0007669"/>
    <property type="project" value="UniProtKB-UniRule"/>
</dbReference>
<dbReference type="InterPro" id="IPR016193">
    <property type="entry name" value="Cytidine_deaminase-like"/>
</dbReference>
<keyword evidence="4 8" id="KW-0479">Metal-binding</keyword>
<proteinExistence type="inferred from homology"/>
<dbReference type="AlphaFoldDB" id="A0A140DR68"/>
<comment type="catalytic activity">
    <reaction evidence="7 8">
        <text>adenosine(34) in tRNA + H2O + H(+) = inosine(34) in tRNA + NH4(+)</text>
        <dbReference type="Rhea" id="RHEA:43168"/>
        <dbReference type="Rhea" id="RHEA-COMP:10373"/>
        <dbReference type="Rhea" id="RHEA-COMP:10374"/>
        <dbReference type="ChEBI" id="CHEBI:15377"/>
        <dbReference type="ChEBI" id="CHEBI:15378"/>
        <dbReference type="ChEBI" id="CHEBI:28938"/>
        <dbReference type="ChEBI" id="CHEBI:74411"/>
        <dbReference type="ChEBI" id="CHEBI:82852"/>
        <dbReference type="EC" id="3.5.4.33"/>
    </reaction>
</comment>
<sequence length="180" mass="20124">MCGSFFIPFTAGGIQMEHNDEWYMHKAMTAARWAAQLDEVPVGCVIVKHDKIIAWGWNSREETQDPTGHAEIMAIRKAAEYLGSWRLDDCTMYVTLEPCCMCAGALVQSRVSRVVFGASDPKGGCVGSCLNVFSIPEFNHHPAVDSGCLQTECGRLLRDFFRQKRQRTKQKKKIQAGFGC</sequence>
<dbReference type="PATRIC" id="fig|1702221.3.peg.11"/>
<dbReference type="SUPFAM" id="SSF53927">
    <property type="entry name" value="Cytidine deaminase-like"/>
    <property type="match status" value="1"/>
</dbReference>
<comment type="subunit">
    <text evidence="2 8">Homodimer.</text>
</comment>
<dbReference type="Proteomes" id="UP000069771">
    <property type="component" value="Chromosome"/>
</dbReference>
<dbReference type="PANTHER" id="PTHR11079:SF202">
    <property type="entry name" value="TRNA-SPECIFIC ADENOSINE DEAMINASE"/>
    <property type="match status" value="1"/>
</dbReference>
<evidence type="ECO:0000259" key="9">
    <source>
        <dbReference type="PROSITE" id="PS51747"/>
    </source>
</evidence>
<dbReference type="EMBL" id="CP011391">
    <property type="protein sequence ID" value="AMK53145.1"/>
    <property type="molecule type" value="Genomic_DNA"/>
</dbReference>
<dbReference type="FunFam" id="3.40.140.10:FF:000005">
    <property type="entry name" value="tRNA-specific adenosine deaminase"/>
    <property type="match status" value="1"/>
</dbReference>
<evidence type="ECO:0000256" key="7">
    <source>
        <dbReference type="ARBA" id="ARBA00048045"/>
    </source>
</evidence>
<dbReference type="GO" id="GO:0052717">
    <property type="term" value="F:tRNA-specific adenosine-34 deaminase activity"/>
    <property type="evidence" value="ECO:0007669"/>
    <property type="project" value="UniProtKB-UniRule"/>
</dbReference>
<dbReference type="KEGG" id="fro:AALO17_00110"/>
<evidence type="ECO:0000256" key="5">
    <source>
        <dbReference type="ARBA" id="ARBA00022801"/>
    </source>
</evidence>
<evidence type="ECO:0000256" key="6">
    <source>
        <dbReference type="ARBA" id="ARBA00022833"/>
    </source>
</evidence>
<dbReference type="NCBIfam" id="NF008113">
    <property type="entry name" value="PRK10860.1"/>
    <property type="match status" value="1"/>
</dbReference>
<feature type="binding site" evidence="8">
    <location>
        <position position="102"/>
    </location>
    <ligand>
        <name>Zn(2+)</name>
        <dbReference type="ChEBI" id="CHEBI:29105"/>
        <note>catalytic</note>
    </ligand>
</feature>
<protein>
    <recommendedName>
        <fullName evidence="8">tRNA-specific adenosine deaminase</fullName>
        <ecNumber evidence="8">3.5.4.33</ecNumber>
    </recommendedName>
</protein>
<dbReference type="InterPro" id="IPR002125">
    <property type="entry name" value="CMP_dCMP_dom"/>
</dbReference>
<feature type="binding site" evidence="8">
    <location>
        <position position="69"/>
    </location>
    <ligand>
        <name>Zn(2+)</name>
        <dbReference type="ChEBI" id="CHEBI:29105"/>
        <note>catalytic</note>
    </ligand>
</feature>
<dbReference type="EC" id="3.5.4.33" evidence="8"/>
<feature type="domain" description="CMP/dCMP-type deaminase" evidence="9">
    <location>
        <begin position="18"/>
        <end position="137"/>
    </location>
</feature>
<dbReference type="InterPro" id="IPR028883">
    <property type="entry name" value="tRNA_aden_deaminase"/>
</dbReference>
<evidence type="ECO:0000256" key="8">
    <source>
        <dbReference type="HAMAP-Rule" id="MF_00972"/>
    </source>
</evidence>
<dbReference type="InterPro" id="IPR016192">
    <property type="entry name" value="APOBEC/CMP_deaminase_Zn-bd"/>
</dbReference>
<dbReference type="PROSITE" id="PS51747">
    <property type="entry name" value="CYT_DCMP_DEAMINASES_2"/>
    <property type="match status" value="1"/>
</dbReference>
<evidence type="ECO:0000313" key="10">
    <source>
        <dbReference type="EMBL" id="AMK53145.1"/>
    </source>
</evidence>
<dbReference type="PANTHER" id="PTHR11079">
    <property type="entry name" value="CYTOSINE DEAMINASE FAMILY MEMBER"/>
    <property type="match status" value="1"/>
</dbReference>
<comment type="cofactor">
    <cofactor evidence="8">
        <name>Zn(2+)</name>
        <dbReference type="ChEBI" id="CHEBI:29105"/>
    </cofactor>
    <text evidence="8">Binds 1 zinc ion per subunit.</text>
</comment>
<dbReference type="InterPro" id="IPR058535">
    <property type="entry name" value="MafB19-deam"/>
</dbReference>
<keyword evidence="11" id="KW-1185">Reference proteome</keyword>
<evidence type="ECO:0000256" key="3">
    <source>
        <dbReference type="ARBA" id="ARBA00022694"/>
    </source>
</evidence>
<organism evidence="10 11">
    <name type="scientific">Faecalibaculum rodentium</name>
    <dbReference type="NCBI Taxonomy" id="1702221"/>
    <lineage>
        <taxon>Bacteria</taxon>
        <taxon>Bacillati</taxon>
        <taxon>Bacillota</taxon>
        <taxon>Erysipelotrichia</taxon>
        <taxon>Erysipelotrichales</taxon>
        <taxon>Erysipelotrichaceae</taxon>
        <taxon>Faecalibaculum</taxon>
    </lineage>
</organism>
<keyword evidence="3 8" id="KW-0819">tRNA processing</keyword>
<accession>A0A140DR68</accession>
<dbReference type="Gene3D" id="3.40.140.10">
    <property type="entry name" value="Cytidine Deaminase, domain 2"/>
    <property type="match status" value="1"/>
</dbReference>
<evidence type="ECO:0000256" key="1">
    <source>
        <dbReference type="ARBA" id="ARBA00010669"/>
    </source>
</evidence>
<feature type="active site" description="Proton donor" evidence="8">
    <location>
        <position position="71"/>
    </location>
</feature>